<keyword evidence="3" id="KW-0804">Transcription</keyword>
<dbReference type="Gene3D" id="3.40.50.880">
    <property type="match status" value="1"/>
</dbReference>
<dbReference type="PANTHER" id="PTHR43130:SF3">
    <property type="entry name" value="HTH-TYPE TRANSCRIPTIONAL REGULATOR RV1931C"/>
    <property type="match status" value="1"/>
</dbReference>
<dbReference type="EMBL" id="BLXZ01000003">
    <property type="protein sequence ID" value="GFO68227.1"/>
    <property type="molecule type" value="Genomic_DNA"/>
</dbReference>
<reference evidence="6" key="1">
    <citation type="submission" date="2020-06" db="EMBL/GenBank/DDBJ databases">
        <title>Draft genomic sequecing of Geomonas sp. Red745.</title>
        <authorList>
            <person name="Itoh H."/>
            <person name="Xu Z.X."/>
            <person name="Ushijima N."/>
            <person name="Masuda Y."/>
            <person name="Shiratori Y."/>
            <person name="Senoo K."/>
        </authorList>
    </citation>
    <scope>NUCLEOTIDE SEQUENCE [LARGE SCALE GENOMIC DNA]</scope>
    <source>
        <strain evidence="6">Red745</strain>
    </source>
</reference>
<dbReference type="InterPro" id="IPR002818">
    <property type="entry name" value="DJ-1/PfpI"/>
</dbReference>
<dbReference type="InterPro" id="IPR018060">
    <property type="entry name" value="HTH_AraC"/>
</dbReference>
<dbReference type="Pfam" id="PF01965">
    <property type="entry name" value="DJ-1_PfpI"/>
    <property type="match status" value="1"/>
</dbReference>
<dbReference type="PANTHER" id="PTHR43130">
    <property type="entry name" value="ARAC-FAMILY TRANSCRIPTIONAL REGULATOR"/>
    <property type="match status" value="1"/>
</dbReference>
<keyword evidence="2" id="KW-0238">DNA-binding</keyword>
<evidence type="ECO:0000313" key="6">
    <source>
        <dbReference type="Proteomes" id="UP000587586"/>
    </source>
</evidence>
<dbReference type="Pfam" id="PF12833">
    <property type="entry name" value="HTH_18"/>
    <property type="match status" value="1"/>
</dbReference>
<dbReference type="RefSeq" id="WP_246329760.1">
    <property type="nucleotide sequence ID" value="NZ_BLXZ01000003.1"/>
</dbReference>
<sequence>MAAYDNAEVLDITGPLDVFALANAVHREHGGHGALYRVEIAARGKDTIVVTSSGMRLVADAGWGESADIDTLLVPGGPAADDAPAELVEYLRLAAPLVRRIGSVCTGAFVLARAGLLDDRRATTHWREAELLRQRYPQIEVNEDAIYTKDGSVYTSAGVSAGIDLALAMVEEDHGRKLALEVARLMVLYAKRPGGQSQFSTSLLSQFREGGPLSPTLQWIQENYRERLDNETLAAHAAMSLRNFSRVFKREVGVTPAQFIERVRLDAAATLLEDTSLSMESIARECGFQSGEHFRLSFTRRFSISPSHYRQRFC</sequence>
<dbReference type="AlphaFoldDB" id="A0A6V8N8X2"/>
<dbReference type="InterPro" id="IPR029062">
    <property type="entry name" value="Class_I_gatase-like"/>
</dbReference>
<dbReference type="SUPFAM" id="SSF46689">
    <property type="entry name" value="Homeodomain-like"/>
    <property type="match status" value="2"/>
</dbReference>
<dbReference type="CDD" id="cd03137">
    <property type="entry name" value="GATase1_AraC_1"/>
    <property type="match status" value="1"/>
</dbReference>
<dbReference type="GO" id="GO:0003700">
    <property type="term" value="F:DNA-binding transcription factor activity"/>
    <property type="evidence" value="ECO:0007669"/>
    <property type="project" value="InterPro"/>
</dbReference>
<dbReference type="SUPFAM" id="SSF52317">
    <property type="entry name" value="Class I glutamine amidotransferase-like"/>
    <property type="match status" value="1"/>
</dbReference>
<dbReference type="GO" id="GO:0043565">
    <property type="term" value="F:sequence-specific DNA binding"/>
    <property type="evidence" value="ECO:0007669"/>
    <property type="project" value="InterPro"/>
</dbReference>
<keyword evidence="1" id="KW-0805">Transcription regulation</keyword>
<accession>A0A6V8N8X2</accession>
<protein>
    <submittedName>
        <fullName evidence="5">AraC family transcriptional regulator</fullName>
    </submittedName>
</protein>
<dbReference type="Proteomes" id="UP000587586">
    <property type="component" value="Unassembled WGS sequence"/>
</dbReference>
<comment type="caution">
    <text evidence="5">The sequence shown here is derived from an EMBL/GenBank/DDBJ whole genome shotgun (WGS) entry which is preliminary data.</text>
</comment>
<proteinExistence type="predicted"/>
<evidence type="ECO:0000256" key="3">
    <source>
        <dbReference type="ARBA" id="ARBA00023163"/>
    </source>
</evidence>
<evidence type="ECO:0000256" key="1">
    <source>
        <dbReference type="ARBA" id="ARBA00023015"/>
    </source>
</evidence>
<dbReference type="InterPro" id="IPR018062">
    <property type="entry name" value="HTH_AraC-typ_CS"/>
</dbReference>
<dbReference type="SMART" id="SM00342">
    <property type="entry name" value="HTH_ARAC"/>
    <property type="match status" value="1"/>
</dbReference>
<gene>
    <name evidence="5" type="ORF">GMLC_18060</name>
</gene>
<dbReference type="PROSITE" id="PS00041">
    <property type="entry name" value="HTH_ARAC_FAMILY_1"/>
    <property type="match status" value="1"/>
</dbReference>
<evidence type="ECO:0000256" key="2">
    <source>
        <dbReference type="ARBA" id="ARBA00023125"/>
    </source>
</evidence>
<dbReference type="InterPro" id="IPR052158">
    <property type="entry name" value="INH-QAR"/>
</dbReference>
<organism evidence="5 6">
    <name type="scientific">Geomonas limicola</name>
    <dbReference type="NCBI Taxonomy" id="2740186"/>
    <lineage>
        <taxon>Bacteria</taxon>
        <taxon>Pseudomonadati</taxon>
        <taxon>Thermodesulfobacteriota</taxon>
        <taxon>Desulfuromonadia</taxon>
        <taxon>Geobacterales</taxon>
        <taxon>Geobacteraceae</taxon>
        <taxon>Geomonas</taxon>
    </lineage>
</organism>
<evidence type="ECO:0000313" key="5">
    <source>
        <dbReference type="EMBL" id="GFO68227.1"/>
    </source>
</evidence>
<keyword evidence="6" id="KW-1185">Reference proteome</keyword>
<name>A0A6V8N8X2_9BACT</name>
<dbReference type="Gene3D" id="1.10.10.60">
    <property type="entry name" value="Homeodomain-like"/>
    <property type="match status" value="2"/>
</dbReference>
<feature type="domain" description="HTH araC/xylS-type" evidence="4">
    <location>
        <begin position="214"/>
        <end position="312"/>
    </location>
</feature>
<evidence type="ECO:0000259" key="4">
    <source>
        <dbReference type="PROSITE" id="PS01124"/>
    </source>
</evidence>
<dbReference type="PROSITE" id="PS01124">
    <property type="entry name" value="HTH_ARAC_FAMILY_2"/>
    <property type="match status" value="1"/>
</dbReference>
<dbReference type="InterPro" id="IPR009057">
    <property type="entry name" value="Homeodomain-like_sf"/>
</dbReference>